<evidence type="ECO:0000256" key="8">
    <source>
        <dbReference type="SAM" id="Coils"/>
    </source>
</evidence>
<dbReference type="SUPFAM" id="SSF100950">
    <property type="entry name" value="NagB/RpiA/CoA transferase-like"/>
    <property type="match status" value="1"/>
</dbReference>
<dbReference type="AlphaFoldDB" id="A0A1L6MX06"/>
<evidence type="ECO:0000256" key="6">
    <source>
        <dbReference type="ARBA" id="ARBA00020337"/>
    </source>
</evidence>
<dbReference type="GO" id="GO:0006098">
    <property type="term" value="P:pentose-phosphate shunt"/>
    <property type="evidence" value="ECO:0007669"/>
    <property type="project" value="UniProtKB-UniPathway"/>
</dbReference>
<dbReference type="Gene3D" id="3.40.50.1360">
    <property type="match status" value="1"/>
</dbReference>
<dbReference type="UniPathway" id="UPA00115">
    <property type="reaction ID" value="UER00409"/>
</dbReference>
<dbReference type="GO" id="GO:0005975">
    <property type="term" value="P:carbohydrate metabolic process"/>
    <property type="evidence" value="ECO:0007669"/>
    <property type="project" value="UniProtKB-UniRule"/>
</dbReference>
<evidence type="ECO:0000256" key="3">
    <source>
        <dbReference type="ARBA" id="ARBA00004961"/>
    </source>
</evidence>
<gene>
    <name evidence="7" type="primary">pgl</name>
    <name evidence="10" type="ORF">BCY86_04825</name>
</gene>
<dbReference type="PANTHER" id="PTHR11054">
    <property type="entry name" value="6-PHOSPHOGLUCONOLACTONASE"/>
    <property type="match status" value="1"/>
</dbReference>
<comment type="function">
    <text evidence="2 7">Hydrolysis of 6-phosphogluconolactone to 6-phosphogluconate.</text>
</comment>
<evidence type="ECO:0000259" key="9">
    <source>
        <dbReference type="Pfam" id="PF01182"/>
    </source>
</evidence>
<dbReference type="InterPro" id="IPR005900">
    <property type="entry name" value="6-phosphogluconolactonase_DevB"/>
</dbReference>
<comment type="catalytic activity">
    <reaction evidence="1 7">
        <text>6-phospho-D-glucono-1,5-lactone + H2O = 6-phospho-D-gluconate + H(+)</text>
        <dbReference type="Rhea" id="RHEA:12556"/>
        <dbReference type="ChEBI" id="CHEBI:15377"/>
        <dbReference type="ChEBI" id="CHEBI:15378"/>
        <dbReference type="ChEBI" id="CHEBI:57955"/>
        <dbReference type="ChEBI" id="CHEBI:58759"/>
        <dbReference type="EC" id="3.1.1.31"/>
    </reaction>
</comment>
<evidence type="ECO:0000256" key="5">
    <source>
        <dbReference type="ARBA" id="ARBA00013198"/>
    </source>
</evidence>
<comment type="similarity">
    <text evidence="4 7">Belongs to the glucosamine/galactosamine-6-phosphate isomerase family. 6-phosphogluconolactonase subfamily.</text>
</comment>
<dbReference type="InterPro" id="IPR037171">
    <property type="entry name" value="NagB/RpiA_transferase-like"/>
</dbReference>
<keyword evidence="8" id="KW-0175">Coiled coil</keyword>
<accession>A0A1L6MX06</accession>
<dbReference type="GO" id="GO:0017057">
    <property type="term" value="F:6-phosphogluconolactonase activity"/>
    <property type="evidence" value="ECO:0007669"/>
    <property type="project" value="UniProtKB-UniRule"/>
</dbReference>
<name>A0A1L6MX06_9BACT</name>
<feature type="domain" description="Glucosamine/galactosamine-6-phosphate isomerase" evidence="9">
    <location>
        <begin position="14"/>
        <end position="237"/>
    </location>
</feature>
<protein>
    <recommendedName>
        <fullName evidence="6 7">6-phosphogluconolactonase</fullName>
        <shortName evidence="7">6PGL</shortName>
        <ecNumber evidence="5 7">3.1.1.31</ecNumber>
    </recommendedName>
</protein>
<sequence length="244" mass="27383">MKIAIPGELVVLSSEEMVAQEASKRIANAIREAARENERITLALSGGSTPRATYTALGREQQVQWELVEWFWVDERAVHPTSEESNFRLVRETLLDVLPISICWRIHRMAAEEEDLEKAARLYESCILERVQRNASGVPMLDVVVLGIGEDGHTASLFPHSPSLHERNQFVLYVPATEKRRARMTLSPLLIQAAKRIFVLAVGESKAKSLERAWACEGSLEETPARILRGAQGFVTWIVDQKAV</sequence>
<organism evidence="10 11">
    <name type="scientific">Pajaroellobacter abortibovis</name>
    <dbReference type="NCBI Taxonomy" id="1882918"/>
    <lineage>
        <taxon>Bacteria</taxon>
        <taxon>Pseudomonadati</taxon>
        <taxon>Myxococcota</taxon>
        <taxon>Polyangia</taxon>
        <taxon>Polyangiales</taxon>
        <taxon>Polyangiaceae</taxon>
    </lineage>
</organism>
<dbReference type="EC" id="3.1.1.31" evidence="5 7"/>
<dbReference type="PANTHER" id="PTHR11054:SF0">
    <property type="entry name" value="6-PHOSPHOGLUCONOLACTONASE"/>
    <property type="match status" value="1"/>
</dbReference>
<dbReference type="CDD" id="cd01400">
    <property type="entry name" value="6PGL"/>
    <property type="match status" value="1"/>
</dbReference>
<dbReference type="Pfam" id="PF01182">
    <property type="entry name" value="Glucosamine_iso"/>
    <property type="match status" value="1"/>
</dbReference>
<evidence type="ECO:0000256" key="4">
    <source>
        <dbReference type="ARBA" id="ARBA00010662"/>
    </source>
</evidence>
<dbReference type="Proteomes" id="UP000185544">
    <property type="component" value="Chromosome"/>
</dbReference>
<evidence type="ECO:0000313" key="11">
    <source>
        <dbReference type="Proteomes" id="UP000185544"/>
    </source>
</evidence>
<dbReference type="InterPro" id="IPR006148">
    <property type="entry name" value="Glc/Gal-6P_isomerase"/>
</dbReference>
<comment type="pathway">
    <text evidence="3 7">Carbohydrate degradation; pentose phosphate pathway; D-ribulose 5-phosphate from D-glucose 6-phosphate (oxidative stage): step 2/3.</text>
</comment>
<evidence type="ECO:0000256" key="7">
    <source>
        <dbReference type="RuleBase" id="RU365095"/>
    </source>
</evidence>
<evidence type="ECO:0000313" key="10">
    <source>
        <dbReference type="EMBL" id="APS00077.1"/>
    </source>
</evidence>
<feature type="coiled-coil region" evidence="8">
    <location>
        <begin position="12"/>
        <end position="39"/>
    </location>
</feature>
<dbReference type="EMBL" id="CP016908">
    <property type="protein sequence ID" value="APS00077.1"/>
    <property type="molecule type" value="Genomic_DNA"/>
</dbReference>
<dbReference type="RefSeq" id="WP_075276743.1">
    <property type="nucleotide sequence ID" value="NZ_CP016908.1"/>
</dbReference>
<dbReference type="STRING" id="1882918.BCY86_04825"/>
<dbReference type="NCBIfam" id="TIGR01198">
    <property type="entry name" value="pgl"/>
    <property type="match status" value="1"/>
</dbReference>
<reference evidence="10 11" key="1">
    <citation type="submission" date="2016-08" db="EMBL/GenBank/DDBJ databases">
        <title>Identification and validation of antigenic proteins from Pajaroellobacter abortibovis using de-novo genome sequence assembly and reverse vaccinology.</title>
        <authorList>
            <person name="Welly B.T."/>
            <person name="Miller M.R."/>
            <person name="Stott J.L."/>
            <person name="Blanchard M.T."/>
            <person name="Islas-Trejo A.D."/>
            <person name="O'Rourke S.M."/>
            <person name="Young A.E."/>
            <person name="Medrano J.F."/>
            <person name="Van Eenennaam A.L."/>
        </authorList>
    </citation>
    <scope>NUCLEOTIDE SEQUENCE [LARGE SCALE GENOMIC DNA]</scope>
    <source>
        <strain evidence="10 11">BTF92-0548A/99-0131</strain>
    </source>
</reference>
<dbReference type="KEGG" id="pabo:BCY86_04825"/>
<proteinExistence type="inferred from homology"/>
<keyword evidence="11" id="KW-1185">Reference proteome</keyword>
<dbReference type="InterPro" id="IPR039104">
    <property type="entry name" value="6PGL"/>
</dbReference>
<keyword evidence="7" id="KW-0378">Hydrolase</keyword>
<dbReference type="OrthoDB" id="9810967at2"/>
<evidence type="ECO:0000256" key="1">
    <source>
        <dbReference type="ARBA" id="ARBA00000832"/>
    </source>
</evidence>
<evidence type="ECO:0000256" key="2">
    <source>
        <dbReference type="ARBA" id="ARBA00002681"/>
    </source>
</evidence>